<evidence type="ECO:0000256" key="3">
    <source>
        <dbReference type="PROSITE-ProRule" id="PRU00221"/>
    </source>
</evidence>
<dbReference type="PATRIC" id="fig|1205910.3.peg.5121"/>
<dbReference type="PROSITE" id="PS50082">
    <property type="entry name" value="WD_REPEATS_2"/>
    <property type="match status" value="1"/>
</dbReference>
<dbReference type="KEGG" id="nal:B005_5411"/>
<accession>J7LAH0</accession>
<dbReference type="eggNOG" id="COG4249">
    <property type="taxonomic scope" value="Bacteria"/>
</dbReference>
<dbReference type="RefSeq" id="WP_014910264.1">
    <property type="nucleotide sequence ID" value="NC_018524.1"/>
</dbReference>
<proteinExistence type="predicted"/>
<evidence type="ECO:0000256" key="2">
    <source>
        <dbReference type="ARBA" id="ARBA00022737"/>
    </source>
</evidence>
<dbReference type="EMBL" id="CP003788">
    <property type="protein sequence ID" value="AFR07804.1"/>
    <property type="molecule type" value="Genomic_DNA"/>
</dbReference>
<dbReference type="STRING" id="1205910.B005_5411"/>
<keyword evidence="2" id="KW-0677">Repeat</keyword>
<dbReference type="InterPro" id="IPR011047">
    <property type="entry name" value="Quinoprotein_ADH-like_sf"/>
</dbReference>
<dbReference type="Proteomes" id="UP000003779">
    <property type="component" value="Chromosome"/>
</dbReference>
<dbReference type="Gene3D" id="2.130.10.10">
    <property type="entry name" value="YVTN repeat-like/Quinoprotein amine dehydrogenase"/>
    <property type="match status" value="2"/>
</dbReference>
<dbReference type="InterPro" id="IPR015943">
    <property type="entry name" value="WD40/YVTN_repeat-like_dom_sf"/>
</dbReference>
<dbReference type="InterPro" id="IPR050505">
    <property type="entry name" value="WDR55/POC1"/>
</dbReference>
<keyword evidence="1 3" id="KW-0853">WD repeat</keyword>
<dbReference type="SUPFAM" id="SSF50998">
    <property type="entry name" value="Quinoprotein alcohol dehydrogenase-like"/>
    <property type="match status" value="1"/>
</dbReference>
<feature type="repeat" description="WD" evidence="3">
    <location>
        <begin position="1133"/>
        <end position="1146"/>
    </location>
</feature>
<organism evidence="4 5">
    <name type="scientific">Nocardiopsis alba (strain ATCC BAA-2165 / BE74)</name>
    <dbReference type="NCBI Taxonomy" id="1205910"/>
    <lineage>
        <taxon>Bacteria</taxon>
        <taxon>Bacillati</taxon>
        <taxon>Actinomycetota</taxon>
        <taxon>Actinomycetes</taxon>
        <taxon>Streptosporangiales</taxon>
        <taxon>Nocardiopsidaceae</taxon>
        <taxon>Nocardiopsis</taxon>
    </lineage>
</organism>
<dbReference type="SUPFAM" id="SSF50978">
    <property type="entry name" value="WD40 repeat-like"/>
    <property type="match status" value="1"/>
</dbReference>
<dbReference type="eggNOG" id="COG1520">
    <property type="taxonomic scope" value="Bacteria"/>
</dbReference>
<reference evidence="4 5" key="1">
    <citation type="journal article" date="2012" name="J. Bacteriol.">
        <title>Whole-Genome Sequence of Nocardiopsis alba Strain ATCC BAA-2165, Associated with Honeybees.</title>
        <authorList>
            <person name="Qiao J."/>
            <person name="Chen L."/>
            <person name="Li Y."/>
            <person name="Wang J."/>
            <person name="Zhang W."/>
            <person name="Chen S."/>
        </authorList>
    </citation>
    <scope>NUCLEOTIDE SEQUENCE [LARGE SCALE GENOMIC DNA]</scope>
    <source>
        <strain evidence="5">ATCC BAA-2165 / BE74</strain>
    </source>
</reference>
<dbReference type="eggNOG" id="COG3292">
    <property type="taxonomic scope" value="Bacteria"/>
</dbReference>
<dbReference type="PANTHER" id="PTHR44019:SF8">
    <property type="entry name" value="POC1 CENTRIOLAR PROTEIN HOMOLOG"/>
    <property type="match status" value="1"/>
</dbReference>
<dbReference type="InterPro" id="IPR036322">
    <property type="entry name" value="WD40_repeat_dom_sf"/>
</dbReference>
<evidence type="ECO:0000313" key="4">
    <source>
        <dbReference type="EMBL" id="AFR07804.1"/>
    </source>
</evidence>
<evidence type="ECO:0000256" key="1">
    <source>
        <dbReference type="ARBA" id="ARBA00022574"/>
    </source>
</evidence>
<sequence>MSNGSSSVRRRRLFLVPISGYDDSHDDSNGKKFDEAIEEQAAAVERIWADLSLGHERAFTVVRPERLESSKDLEDFLHEQNFWRPITKEERRDGVPTPVTERDALVFYITGHGERFSDSHYLRMPNSRKGRRSTYFGTWNLLSLVLESEAEHILVMIDSCYSGTVAAEVRELLNSRMKDQNDPGTVLVMTSGVEDGKPRLRQFVRTLERVRNELFQDHEGVYERPWLTTEEFFSLMLKAYKEERAGEGDPANTFIVWPETKAVLQAAGDTTNFALPNPAYRPSLGRSDVALDPAWIDVVSGASTYRGGWSRPREQGWFFTDRNELLRPIVRFLISGEGALVVTGAAGSGKSALLGYAVAFSHYGFREDPAYRGPIGHAERQRLLPPAGAVNAAVRVGGRIRTLDEVAEGLLRQIEPSARRMPGKRMSERFLEAAGELVHETGRMVTVVIDGLDEADDPERVITDLVSPLLSLRGRDGEPGARLLLSVRSEKGEAEENDDGLLRHLLDATDRAERRLLRTDGPDKVRGHIERFALRVLSSEWSEGRQKSLLGLAEAIAEEVSPSFLDARVAAEQLNARLYPEDLPDPEDPEWRALLNEGTRGLMRRDIEATARTTRVRAETLVGTLRALAFAEGQGLPGEEVWPEVVEGLSARSISTAEATEAIRAVLGGRLVGYLIPGELDGRMVYGLIHARIAEMLREDPAGLFPGPAPVEWSVDVVETHRRFTVALSDPLSGDRRPHEYTRHFLIAHADKGGVLNDGLVPPSFLPMERSGQVRARLGLLREGVEENRALSAQASIEPWLDASDTESTRIDSLALALATDDLSTAVVARDLTPRWRDFTARGNALVHECQGGVRTATFWRTDKGGLRTAVGDDQGGVVVWDVHEGTVVGEPRLIPGGSAATALTMARHPKGSPYLFIGTRKGVWVHVPGKRRSDRRILDEQVSALVSARGKGAWLTVGAESGLVRYDPWEQMVDREPLGDPVHDLSLLDLPGGANPLLAVARTDRVEILEADTRNLVTMVRAQGRCSFDRVVLYMNEEGDLRLATVDREGDLRVWEALTGDLLRHHRGSAITSLTRYDRSGGGVLLGLGSADRSVGLWDPERGRSHRHFPRDHGRPATALVAVSDDGGPLGLVSGSPDGSLRLWNPQAGPAFWQSSSESGARLAFCVGEDGRSRVLSAGRGSAVQARSARDGTRLAPPALLDSFRLPRRITALYSFEHPDRGRLIVTGWPDGTIGFHDVTGREACPRIALSPGHATAFAAFESSGSRSLLMVGTSGGGVACCDPITGAYHYLRDEGPPVLDLAALRVPEVFLAAATEEGVRSWRSGEVETRMPEDWGPARSLAGFGESLAIGGADGAIRCWSPSSGALTELAGHRGPVAALAPLVIDGEAEALVSVGVDDTTVRVWDPRSGREIHRLVTGIRLTSLCLPTDGAGQGGRLIVFGGPSGAAAVSMPWRGR</sequence>
<reference evidence="5" key="2">
    <citation type="submission" date="2012-08" db="EMBL/GenBank/DDBJ databases">
        <title>Whole-genome sequence of Nocardiopsis alba strain ATCC BAA-2165 associated with honeybees.</title>
        <authorList>
            <person name="Qiao J."/>
            <person name="Chen L."/>
            <person name="Li Y."/>
            <person name="Wang J."/>
            <person name="Zhang W."/>
            <person name="Chen S."/>
        </authorList>
    </citation>
    <scope>NUCLEOTIDE SEQUENCE [LARGE SCALE GENOMIC DNA]</scope>
    <source>
        <strain evidence="5">ATCC BAA-2165 / BE74</strain>
    </source>
</reference>
<dbReference type="InterPro" id="IPR001680">
    <property type="entry name" value="WD40_rpt"/>
</dbReference>
<evidence type="ECO:0000313" key="5">
    <source>
        <dbReference type="Proteomes" id="UP000003779"/>
    </source>
</evidence>
<dbReference type="HOGENOM" id="CLU_250458_0_0_11"/>
<protein>
    <submittedName>
        <fullName evidence="4">WD domain, G-beta repeat family protein</fullName>
    </submittedName>
</protein>
<dbReference type="PANTHER" id="PTHR44019">
    <property type="entry name" value="WD REPEAT-CONTAINING PROTEIN 55"/>
    <property type="match status" value="1"/>
</dbReference>
<gene>
    <name evidence="4" type="ordered locus">B005_5411</name>
</gene>
<name>J7LAH0_NOCAA</name>
<dbReference type="OrthoDB" id="218695at2"/>
<dbReference type="SMART" id="SM00320">
    <property type="entry name" value="WD40"/>
    <property type="match status" value="4"/>
</dbReference>